<organism evidence="1">
    <name type="scientific">uncultured prokaryote</name>
    <dbReference type="NCBI Taxonomy" id="198431"/>
    <lineage>
        <taxon>unclassified sequences</taxon>
        <taxon>environmental samples</taxon>
    </lineage>
</organism>
<dbReference type="AlphaFoldDB" id="A0A0H5Q5L1"/>
<sequence>MHKWSTVYQFVGVPSMGIDTAAAELLRAADDEMCWGPAAYDGGTYECQIYDHATGGVPVATSTTFDPTVTGDWTGYDGSSWATAAGNFHTDAEAALSVEWNAGLSSSGKPVKLRKWYHAVPDQSVVGNAQNVLAADVTKLTTAANALITVLSSYGLSMGSSTGRFAGSATVLPFLGSHQMPRGRRRRALVTAGGRYTGPTIEVPSLEAD</sequence>
<reference evidence="1" key="2">
    <citation type="submission" date="2015-07" db="EMBL/GenBank/DDBJ databases">
        <title>Plasmids, circular viruses and viroids from rat gut.</title>
        <authorList>
            <person name="Jorgensen T.J."/>
            <person name="Hansen M.A."/>
            <person name="Xu Z."/>
            <person name="Tabak M.A."/>
            <person name="Sorensen S.J."/>
            <person name="Hansen L.H."/>
        </authorList>
    </citation>
    <scope>NUCLEOTIDE SEQUENCE</scope>
    <source>
        <strain evidence="1">RGFK1468</strain>
    </source>
</reference>
<proteinExistence type="predicted"/>
<accession>A0A0H5Q5L1</accession>
<dbReference type="EMBL" id="LN854009">
    <property type="protein sequence ID" value="CRY97291.1"/>
    <property type="molecule type" value="Genomic_DNA"/>
</dbReference>
<evidence type="ECO:0000313" key="1">
    <source>
        <dbReference type="EMBL" id="CRY97291.1"/>
    </source>
</evidence>
<name>A0A0H5Q5L1_9ZZZZ</name>
<reference evidence="1" key="1">
    <citation type="submission" date="2015-06" db="EMBL/GenBank/DDBJ databases">
        <authorList>
            <person name="Joergensen T."/>
        </authorList>
    </citation>
    <scope>NUCLEOTIDE SEQUENCE</scope>
    <source>
        <strain evidence="1">RGFK1468</strain>
    </source>
</reference>
<protein>
    <submittedName>
        <fullName evidence="1">Uncharacterized protein</fullName>
    </submittedName>
</protein>